<gene>
    <name evidence="7" type="ORF">QXL92_15320</name>
</gene>
<dbReference type="PANTHER" id="PTHR45649">
    <property type="entry name" value="AMINO-ACID PERMEASE BAT1"/>
    <property type="match status" value="1"/>
</dbReference>
<evidence type="ECO:0000256" key="6">
    <source>
        <dbReference type="SAM" id="Phobius"/>
    </source>
</evidence>
<feature type="transmembrane region" description="Helical" evidence="6">
    <location>
        <begin position="416"/>
        <end position="433"/>
    </location>
</feature>
<feature type="transmembrane region" description="Helical" evidence="6">
    <location>
        <begin position="439"/>
        <end position="460"/>
    </location>
</feature>
<comment type="subcellular location">
    <subcellularLocation>
        <location evidence="1">Membrane</location>
        <topology evidence="1">Multi-pass membrane protein</topology>
    </subcellularLocation>
</comment>
<dbReference type="EMBL" id="JAUFSA010000001">
    <property type="protein sequence ID" value="MDP7736112.1"/>
    <property type="molecule type" value="Genomic_DNA"/>
</dbReference>
<keyword evidence="4 6" id="KW-1133">Transmembrane helix</keyword>
<feature type="transmembrane region" description="Helical" evidence="6">
    <location>
        <begin position="249"/>
        <end position="271"/>
    </location>
</feature>
<protein>
    <submittedName>
        <fullName evidence="7">Amino acid permease</fullName>
    </submittedName>
</protein>
<dbReference type="PIRSF" id="PIRSF006060">
    <property type="entry name" value="AA_transporter"/>
    <property type="match status" value="1"/>
</dbReference>
<feature type="transmembrane region" description="Helical" evidence="6">
    <location>
        <begin position="165"/>
        <end position="187"/>
    </location>
</feature>
<evidence type="ECO:0000256" key="3">
    <source>
        <dbReference type="ARBA" id="ARBA00022692"/>
    </source>
</evidence>
<evidence type="ECO:0000313" key="7">
    <source>
        <dbReference type="EMBL" id="MDP7736112.1"/>
    </source>
</evidence>
<dbReference type="Proteomes" id="UP001229081">
    <property type="component" value="Unassembled WGS sequence"/>
</dbReference>
<dbReference type="RefSeq" id="WP_133436655.1">
    <property type="nucleotide sequence ID" value="NZ_JAUFSA010000001.1"/>
</dbReference>
<evidence type="ECO:0000256" key="2">
    <source>
        <dbReference type="ARBA" id="ARBA00022448"/>
    </source>
</evidence>
<feature type="transmembrane region" description="Helical" evidence="6">
    <location>
        <begin position="374"/>
        <end position="396"/>
    </location>
</feature>
<reference evidence="7" key="1">
    <citation type="submission" date="2023-06" db="EMBL/GenBank/DDBJ databases">
        <title>Identification of two novel mycobacterium reveal diversities and complexities of Mycobacterium gordonae clade.</title>
        <authorList>
            <person name="Matsumoto Y."/>
            <person name="Nakamura S."/>
            <person name="Motooka D."/>
            <person name="Fukushima K."/>
        </authorList>
    </citation>
    <scope>NUCLEOTIDE SEQUENCE</scope>
    <source>
        <strain evidence="7">TY812</strain>
    </source>
</reference>
<dbReference type="Gene3D" id="1.20.1740.10">
    <property type="entry name" value="Amino acid/polyamine transporter I"/>
    <property type="match status" value="1"/>
</dbReference>
<accession>A0A4R5WZ42</accession>
<feature type="transmembrane region" description="Helical" evidence="6">
    <location>
        <begin position="21"/>
        <end position="41"/>
    </location>
</feature>
<dbReference type="PANTHER" id="PTHR45649:SF26">
    <property type="entry name" value="OS04G0435100 PROTEIN"/>
    <property type="match status" value="1"/>
</dbReference>
<dbReference type="InterPro" id="IPR002293">
    <property type="entry name" value="AA/rel_permease1"/>
</dbReference>
<dbReference type="GO" id="GO:0022857">
    <property type="term" value="F:transmembrane transporter activity"/>
    <property type="evidence" value="ECO:0007669"/>
    <property type="project" value="InterPro"/>
</dbReference>
<keyword evidence="5 6" id="KW-0472">Membrane</keyword>
<keyword evidence="3 6" id="KW-0812">Transmembrane</keyword>
<feature type="transmembrane region" description="Helical" evidence="6">
    <location>
        <begin position="134"/>
        <end position="153"/>
    </location>
</feature>
<dbReference type="GO" id="GO:0016020">
    <property type="term" value="C:membrane"/>
    <property type="evidence" value="ECO:0007669"/>
    <property type="project" value="UniProtKB-SubCell"/>
</dbReference>
<name>A0A4R5WZ42_9MYCO</name>
<organism evidence="7 8">
    <name type="scientific">Mycobacterium paragordonae</name>
    <dbReference type="NCBI Taxonomy" id="1389713"/>
    <lineage>
        <taxon>Bacteria</taxon>
        <taxon>Bacillati</taxon>
        <taxon>Actinomycetota</taxon>
        <taxon>Actinomycetes</taxon>
        <taxon>Mycobacteriales</taxon>
        <taxon>Mycobacteriaceae</taxon>
        <taxon>Mycobacterium</taxon>
    </lineage>
</organism>
<feature type="transmembrane region" description="Helical" evidence="6">
    <location>
        <begin position="207"/>
        <end position="228"/>
    </location>
</feature>
<comment type="caution">
    <text evidence="7">The sequence shown here is derived from an EMBL/GenBank/DDBJ whole genome shotgun (WGS) entry which is preliminary data.</text>
</comment>
<feature type="transmembrane region" description="Helical" evidence="6">
    <location>
        <begin position="347"/>
        <end position="368"/>
    </location>
</feature>
<feature type="transmembrane region" description="Helical" evidence="6">
    <location>
        <begin position="95"/>
        <end position="114"/>
    </location>
</feature>
<keyword evidence="2" id="KW-0813">Transport</keyword>
<evidence type="ECO:0000256" key="5">
    <source>
        <dbReference type="ARBA" id="ARBA00023136"/>
    </source>
</evidence>
<feature type="transmembrane region" description="Helical" evidence="6">
    <location>
        <begin position="53"/>
        <end position="74"/>
    </location>
</feature>
<evidence type="ECO:0000256" key="4">
    <source>
        <dbReference type="ARBA" id="ARBA00022989"/>
    </source>
</evidence>
<dbReference type="AlphaFoldDB" id="A0A4R5WZ42"/>
<dbReference type="Pfam" id="PF13520">
    <property type="entry name" value="AA_permease_2"/>
    <property type="match status" value="1"/>
</dbReference>
<proteinExistence type="predicted"/>
<evidence type="ECO:0000313" key="8">
    <source>
        <dbReference type="Proteomes" id="UP001229081"/>
    </source>
</evidence>
<evidence type="ECO:0000256" key="1">
    <source>
        <dbReference type="ARBA" id="ARBA00004141"/>
    </source>
</evidence>
<sequence length="478" mass="50659">MTEFREEYGYEPELKRTLGSFQVFAVSFAFISVAVGIFGTYDDLLRNSGPVGIWTWIVAAIGQLLIALVIAQFAARIPLSGSSYQWGSRLANPKIGWFFGWLTFCYLITGLMAIDSAMSSTCLMPLFNMAPDEGTARLITVAVMVIQAVLAIASTRIVALINSAAVAIELSIVVVLAIALVVAVVVTGNGSVGNLTSRGITEGAPNYFAFGGGLMAVMIVGLGTLVGFDSAANMAEEAKDPFRSVPRAIVGSVAAASVLGLLFLVALTVAIDNVPRVSAAGSPVAMIMHDQLGTVTERIFLVAIAIAFFGGGMVTLTSGSRMIFAMSRDDRFPAHRLMRRVNSRTQTPIPATIVPVIIGIAVLAALPGDALLELITSGTVFPALTYGMIVVLYLAVRKRLDRQEGAFDIGRFELPIAIAALIWSICALVILLSPDAATVPMIIVAGLLGAGALYFGYMMIFNRDVLDHEPGDLTVFSH</sequence>
<feature type="transmembrane region" description="Helical" evidence="6">
    <location>
        <begin position="299"/>
        <end position="326"/>
    </location>
</feature>